<keyword evidence="1" id="KW-1133">Transmembrane helix</keyword>
<organism evidence="2 3">
    <name type="scientific">Borrelia turicatae</name>
    <dbReference type="NCBI Taxonomy" id="142"/>
    <lineage>
        <taxon>Bacteria</taxon>
        <taxon>Pseudomonadati</taxon>
        <taxon>Spirochaetota</taxon>
        <taxon>Spirochaetia</taxon>
        <taxon>Spirochaetales</taxon>
        <taxon>Borreliaceae</taxon>
        <taxon>Borrelia</taxon>
    </lineage>
</organism>
<dbReference type="OMA" id="ICFCAFF"/>
<feature type="transmembrane region" description="Helical" evidence="1">
    <location>
        <begin position="53"/>
        <end position="74"/>
    </location>
</feature>
<dbReference type="AlphaFoldDB" id="A0A172XC87"/>
<dbReference type="EMBL" id="CP015629">
    <property type="protein sequence ID" value="ANF34159.1"/>
    <property type="molecule type" value="Genomic_DNA"/>
</dbReference>
<gene>
    <name evidence="2" type="ORF">A7978_03560</name>
</gene>
<sequence>MKNSNSNDLRLFSILIRVLVIILFFNSVLSLFMFLAGAYNVFKYSFQKFSLEFAIVLSTISFGLEAMRLIFYLFRRKRIKHYIILVFSFIICFCAFFVKIFLFLEI</sequence>
<keyword evidence="1" id="KW-0812">Transmembrane</keyword>
<protein>
    <submittedName>
        <fullName evidence="2">Uncharacterized protein</fullName>
    </submittedName>
</protein>
<evidence type="ECO:0000313" key="2">
    <source>
        <dbReference type="EMBL" id="ANF34159.1"/>
    </source>
</evidence>
<name>A0A172XC87_BORTU</name>
<evidence type="ECO:0000256" key="1">
    <source>
        <dbReference type="SAM" id="Phobius"/>
    </source>
</evidence>
<accession>A0A172XC87</accession>
<feature type="transmembrane region" description="Helical" evidence="1">
    <location>
        <begin position="12"/>
        <end position="41"/>
    </location>
</feature>
<proteinExistence type="predicted"/>
<feature type="transmembrane region" description="Helical" evidence="1">
    <location>
        <begin position="81"/>
        <end position="104"/>
    </location>
</feature>
<reference evidence="2 3" key="1">
    <citation type="submission" date="2016-05" db="EMBL/GenBank/DDBJ databases">
        <title>Chromosome and linear plasmid sequence of a 2015 human isolate of tick-borne relapsing fever spirochete, Borrelia turicatae.</title>
        <authorList>
            <person name="Kingry L.C."/>
            <person name="Dhwani B."/>
            <person name="Replogle A."/>
            <person name="Sexton C."/>
            <person name="Rowe L."/>
            <person name="Stermole B.M."/>
            <person name="Christensen A.M."/>
            <person name="Schriefer M.E."/>
        </authorList>
    </citation>
    <scope>NUCLEOTIDE SEQUENCE [LARGE SCALE GENOMIC DNA]</scope>
    <source>
        <strain evidence="2 3">BTE5EL</strain>
    </source>
</reference>
<dbReference type="RefSeq" id="WP_011772643.1">
    <property type="nucleotide sequence ID" value="NZ_CP015629.1"/>
</dbReference>
<dbReference type="Proteomes" id="UP000264231">
    <property type="component" value="Chromosome"/>
</dbReference>
<keyword evidence="1" id="KW-0472">Membrane</keyword>
<evidence type="ECO:0000313" key="3">
    <source>
        <dbReference type="Proteomes" id="UP000264231"/>
    </source>
</evidence>